<evidence type="ECO:0000313" key="2">
    <source>
        <dbReference type="Proteomes" id="UP000034350"/>
    </source>
</evidence>
<dbReference type="AlphaFoldDB" id="A0A0F9YPQ9"/>
<dbReference type="RefSeq" id="XP_024330364.1">
    <property type="nucleotide sequence ID" value="XM_024475985.1"/>
</dbReference>
<gene>
    <name evidence="1" type="ORF">AAJ76_550005697</name>
</gene>
<dbReference type="EMBL" id="JPQZ01000055">
    <property type="protein sequence ID" value="KKO74622.1"/>
    <property type="molecule type" value="Genomic_DNA"/>
</dbReference>
<dbReference type="VEuPathDB" id="MicrosporidiaDB:NCER_101162"/>
<dbReference type="VEuPathDB" id="MicrosporidiaDB:AAJ76_550005697"/>
<dbReference type="Proteomes" id="UP000034350">
    <property type="component" value="Unassembled WGS sequence"/>
</dbReference>
<protein>
    <submittedName>
        <fullName evidence="1">Uncharacterized protein</fullName>
    </submittedName>
</protein>
<dbReference type="VEuPathDB" id="MicrosporidiaDB:G9O61_00g012970"/>
<sequence>MSDVGNSLAVDADSYYIELIKEVSTAIKKCTGCKLKDGNTLEDLVTNYSILLSCVTSHSTNIEKNRDVEIFYKIFLIEKYLLKFICEPEILTVCEALRGNYNNQKIKEDIAVCSEKNYKGVINALNCEQDIESLTFKYYKHVTPQMDVTTTEISEYVLLVLYMRREYVRFFKIYNHVKHSLFSNRLAILLTFNDDCEFTAKCENIKNKSFIDLQIINKEVQDIARLTFLENEDYETWKKGVEYFFNWNEKVRLWIKNRCNSSCLLDKSMIDECIRSKNYNDGWIIYKQGNSSIVNEYQKIIILCIEAIRHTSDDLWTNRLLEVMDMAIDKHDLHICCDLVQDIFHKLGGVCEKQRSKIVKHFIKKIRVMENNEEIVTYIIKGINELCKECINTETCDLCVAHANLIYTEWKKNNTGGFFFKSHSKFETEIYESMLDMCDTIDDCNGFRSVCKDLVNNDAKINKGIYKKLQIVHNKTCKNCKHENYKTLKVQDEHLLLNYIFSGFHL</sequence>
<dbReference type="OMA" id="INIDCEQ"/>
<reference evidence="1 2" key="1">
    <citation type="journal article" date="2015" name="Environ. Microbiol.">
        <title>Genome analyses suggest the presence of polyploidy and recent human-driven expansions in eight global populations of the honeybee pathogen Nosema ceranae.</title>
        <authorList>
            <person name="Pelin A."/>
            <person name="Selman M."/>
            <person name="Aris-Brosou S."/>
            <person name="Farinelli L."/>
            <person name="Corradi N."/>
        </authorList>
    </citation>
    <scope>NUCLEOTIDE SEQUENCE [LARGE SCALE GENOMIC DNA]</scope>
    <source>
        <strain evidence="1 2">PA08 1199</strain>
    </source>
</reference>
<name>A0A0F9YPQ9_9MICR</name>
<dbReference type="OrthoDB" id="2195422at2759"/>
<accession>A0A0F9YPQ9</accession>
<evidence type="ECO:0000313" key="1">
    <source>
        <dbReference type="EMBL" id="KKO74622.1"/>
    </source>
</evidence>
<dbReference type="GeneID" id="36320933"/>
<comment type="caution">
    <text evidence="1">The sequence shown here is derived from an EMBL/GenBank/DDBJ whole genome shotgun (WGS) entry which is preliminary data.</text>
</comment>
<keyword evidence="2" id="KW-1185">Reference proteome</keyword>
<proteinExistence type="predicted"/>
<organism evidence="1 2">
    <name type="scientific">Vairimorpha ceranae</name>
    <dbReference type="NCBI Taxonomy" id="40302"/>
    <lineage>
        <taxon>Eukaryota</taxon>
        <taxon>Fungi</taxon>
        <taxon>Fungi incertae sedis</taxon>
        <taxon>Microsporidia</taxon>
        <taxon>Nosematidae</taxon>
        <taxon>Vairimorpha</taxon>
    </lineage>
</organism>